<dbReference type="OrthoDB" id="6989154at2"/>
<dbReference type="AlphaFoldDB" id="A0A2V4LR40"/>
<sequence>MSEHSTLSREELDYIRQVFNSQLIGKALPIPAFKVDGGPQANALLARLGLHARLSLDAQLGNCRVTFPLQLVEDELHGLQLEMGAPSIIEEGLVRRPWRLVLTEPLSLRDERGQASDLRVLELAPASLLLGSDSGEPPQRFKLWLPLPGRDSLPIEGRRIRLAGPRRAAYRLSLQHREHAERIRQFIFEQYRLRHPQLQIAG</sequence>
<reference evidence="1 2" key="1">
    <citation type="submission" date="2018-06" db="EMBL/GenBank/DDBJ databases">
        <title>Pseudomonas diversity within urban Lake Michigan freshwaters.</title>
        <authorList>
            <person name="Batrich M."/>
            <person name="Hatzopoulos T."/>
            <person name="Putonti C."/>
        </authorList>
    </citation>
    <scope>NUCLEOTIDE SEQUENCE [LARGE SCALE GENOMIC DNA]</scope>
    <source>
        <strain evidence="1 2">MB-090714</strain>
    </source>
</reference>
<comment type="caution">
    <text evidence="1">The sequence shown here is derived from an EMBL/GenBank/DDBJ whole genome shotgun (WGS) entry which is preliminary data.</text>
</comment>
<organism evidence="1 2">
    <name type="scientific">Aquipseudomonas alcaligenes</name>
    <name type="common">Pseudomonas alcaligenes</name>
    <dbReference type="NCBI Taxonomy" id="43263"/>
    <lineage>
        <taxon>Bacteria</taxon>
        <taxon>Pseudomonadati</taxon>
        <taxon>Pseudomonadota</taxon>
        <taxon>Gammaproteobacteria</taxon>
        <taxon>Pseudomonadales</taxon>
        <taxon>Pseudomonadaceae</taxon>
        <taxon>Aquipseudomonas</taxon>
    </lineage>
</organism>
<proteinExistence type="predicted"/>
<evidence type="ECO:0000313" key="1">
    <source>
        <dbReference type="EMBL" id="PYC27290.1"/>
    </source>
</evidence>
<dbReference type="RefSeq" id="WP_110681592.1">
    <property type="nucleotide sequence ID" value="NZ_QJRX01000003.1"/>
</dbReference>
<name>A0A2V4LR40_AQUAC</name>
<accession>A0A2V4LR40</accession>
<dbReference type="Proteomes" id="UP000248146">
    <property type="component" value="Unassembled WGS sequence"/>
</dbReference>
<gene>
    <name evidence="1" type="ORF">DMO17_05970</name>
</gene>
<dbReference type="EMBL" id="QJRX01000003">
    <property type="protein sequence ID" value="PYC27290.1"/>
    <property type="molecule type" value="Genomic_DNA"/>
</dbReference>
<evidence type="ECO:0000313" key="2">
    <source>
        <dbReference type="Proteomes" id="UP000248146"/>
    </source>
</evidence>
<protein>
    <submittedName>
        <fullName evidence="1">PilZ domain-containing protein</fullName>
    </submittedName>
</protein>